<organism evidence="2 3">
    <name type="scientific">Actinomadura violacea</name>
    <dbReference type="NCBI Taxonomy" id="2819934"/>
    <lineage>
        <taxon>Bacteria</taxon>
        <taxon>Bacillati</taxon>
        <taxon>Actinomycetota</taxon>
        <taxon>Actinomycetes</taxon>
        <taxon>Streptosporangiales</taxon>
        <taxon>Thermomonosporaceae</taxon>
        <taxon>Actinomadura</taxon>
    </lineage>
</organism>
<comment type="caution">
    <text evidence="2">The sequence shown here is derived from an EMBL/GenBank/DDBJ whole genome shotgun (WGS) entry which is preliminary data.</text>
</comment>
<accession>A0ABS3RX87</accession>
<dbReference type="InterPro" id="IPR014710">
    <property type="entry name" value="RmlC-like_jellyroll"/>
</dbReference>
<evidence type="ECO:0000313" key="2">
    <source>
        <dbReference type="EMBL" id="MBO2461367.1"/>
    </source>
</evidence>
<keyword evidence="3" id="KW-1185">Reference proteome</keyword>
<evidence type="ECO:0000259" key="1">
    <source>
        <dbReference type="Pfam" id="PF07883"/>
    </source>
</evidence>
<dbReference type="InterPro" id="IPR013096">
    <property type="entry name" value="Cupin_2"/>
</dbReference>
<sequence length="124" mass="13156">MEHQTPLGPGDAQAPMSREILLDEVVDPVKATARIQIRRIRIAPGHPAGRHIHNGPVFGSIESGSAVYQIAGQEPSVLRPGDVFHEPGGAVIEKFDATEEGVTFLGYFPLAAGEEPAIEPPADS</sequence>
<feature type="domain" description="Cupin type-2" evidence="1">
    <location>
        <begin position="40"/>
        <end position="90"/>
    </location>
</feature>
<name>A0ABS3RX87_9ACTN</name>
<dbReference type="SUPFAM" id="SSF51182">
    <property type="entry name" value="RmlC-like cupins"/>
    <property type="match status" value="1"/>
</dbReference>
<evidence type="ECO:0000313" key="3">
    <source>
        <dbReference type="Proteomes" id="UP000680206"/>
    </source>
</evidence>
<protein>
    <submittedName>
        <fullName evidence="2">Cupin domain-containing protein</fullName>
    </submittedName>
</protein>
<proteinExistence type="predicted"/>
<reference evidence="2 3" key="1">
    <citation type="submission" date="2021-03" db="EMBL/GenBank/DDBJ databases">
        <title>Actinomadura violae sp. nov., isolated from lichen in Thailand.</title>
        <authorList>
            <person name="Kanchanasin P."/>
            <person name="Saeng-In P."/>
            <person name="Phongsopitanun W."/>
            <person name="Yuki M."/>
            <person name="Kudo T."/>
            <person name="Ohkuma M."/>
            <person name="Tanasupawat S."/>
        </authorList>
    </citation>
    <scope>NUCLEOTIDE SEQUENCE [LARGE SCALE GENOMIC DNA]</scope>
    <source>
        <strain evidence="2 3">LCR2-06</strain>
    </source>
</reference>
<dbReference type="InterPro" id="IPR011051">
    <property type="entry name" value="RmlC_Cupin_sf"/>
</dbReference>
<dbReference type="Proteomes" id="UP000680206">
    <property type="component" value="Unassembled WGS sequence"/>
</dbReference>
<gene>
    <name evidence="2" type="ORF">J4709_27665</name>
</gene>
<dbReference type="EMBL" id="JAGEPF010000017">
    <property type="protein sequence ID" value="MBO2461367.1"/>
    <property type="molecule type" value="Genomic_DNA"/>
</dbReference>
<dbReference type="Gene3D" id="2.60.120.10">
    <property type="entry name" value="Jelly Rolls"/>
    <property type="match status" value="1"/>
</dbReference>
<dbReference type="Pfam" id="PF07883">
    <property type="entry name" value="Cupin_2"/>
    <property type="match status" value="1"/>
</dbReference>
<dbReference type="RefSeq" id="WP_208244723.1">
    <property type="nucleotide sequence ID" value="NZ_JAGEPF010000017.1"/>
</dbReference>